<comment type="caution">
    <text evidence="2">The sequence shown here is derived from an EMBL/GenBank/DDBJ whole genome shotgun (WGS) entry which is preliminary data.</text>
</comment>
<evidence type="ECO:0000313" key="3">
    <source>
        <dbReference type="Proteomes" id="UP001258017"/>
    </source>
</evidence>
<accession>A0AAD9VUY3</accession>
<feature type="region of interest" description="Disordered" evidence="1">
    <location>
        <begin position="1"/>
        <end position="29"/>
    </location>
</feature>
<dbReference type="EMBL" id="JAIFRP010000006">
    <property type="protein sequence ID" value="KAK2587913.1"/>
    <property type="molecule type" value="Genomic_DNA"/>
</dbReference>
<feature type="compositionally biased region" description="Basic residues" evidence="1">
    <location>
        <begin position="125"/>
        <end position="140"/>
    </location>
</feature>
<feature type="compositionally biased region" description="Basic residues" evidence="1">
    <location>
        <begin position="1"/>
        <end position="13"/>
    </location>
</feature>
<evidence type="ECO:0000313" key="2">
    <source>
        <dbReference type="EMBL" id="KAK2587913.1"/>
    </source>
</evidence>
<reference evidence="2" key="1">
    <citation type="submission" date="2021-08" db="EMBL/GenBank/DDBJ databases">
        <authorList>
            <person name="Misof B."/>
            <person name="Oliver O."/>
            <person name="Podsiadlowski L."/>
            <person name="Donath A."/>
            <person name="Peters R."/>
            <person name="Mayer C."/>
            <person name="Rust J."/>
            <person name="Gunkel S."/>
            <person name="Lesny P."/>
            <person name="Martin S."/>
            <person name="Oeyen J.P."/>
            <person name="Petersen M."/>
            <person name="Panagiotis P."/>
            <person name="Wilbrandt J."/>
            <person name="Tanja T."/>
        </authorList>
    </citation>
    <scope>NUCLEOTIDE SEQUENCE</scope>
    <source>
        <strain evidence="2">GBR_01_08_01A</strain>
        <tissue evidence="2">Thorax + abdomen</tissue>
    </source>
</reference>
<organism evidence="2 3">
    <name type="scientific">Odynerus spinipes</name>
    <dbReference type="NCBI Taxonomy" id="1348599"/>
    <lineage>
        <taxon>Eukaryota</taxon>
        <taxon>Metazoa</taxon>
        <taxon>Ecdysozoa</taxon>
        <taxon>Arthropoda</taxon>
        <taxon>Hexapoda</taxon>
        <taxon>Insecta</taxon>
        <taxon>Pterygota</taxon>
        <taxon>Neoptera</taxon>
        <taxon>Endopterygota</taxon>
        <taxon>Hymenoptera</taxon>
        <taxon>Apocrita</taxon>
        <taxon>Aculeata</taxon>
        <taxon>Vespoidea</taxon>
        <taxon>Vespidae</taxon>
        <taxon>Eumeninae</taxon>
        <taxon>Odynerus</taxon>
    </lineage>
</organism>
<keyword evidence="3" id="KW-1185">Reference proteome</keyword>
<feature type="compositionally biased region" description="Polar residues" evidence="1">
    <location>
        <begin position="192"/>
        <end position="203"/>
    </location>
</feature>
<gene>
    <name evidence="2" type="ORF">KPH14_004006</name>
</gene>
<feature type="region of interest" description="Disordered" evidence="1">
    <location>
        <begin position="85"/>
        <end position="144"/>
    </location>
</feature>
<reference evidence="2" key="2">
    <citation type="journal article" date="2023" name="Commun. Biol.">
        <title>Intrasexual cuticular hydrocarbon dimorphism in a wasp sheds light on hydrocarbon biosynthesis genes in Hymenoptera.</title>
        <authorList>
            <person name="Moris V.C."/>
            <person name="Podsiadlowski L."/>
            <person name="Martin S."/>
            <person name="Oeyen J.P."/>
            <person name="Donath A."/>
            <person name="Petersen M."/>
            <person name="Wilbrandt J."/>
            <person name="Misof B."/>
            <person name="Liedtke D."/>
            <person name="Thamm M."/>
            <person name="Scheiner R."/>
            <person name="Schmitt T."/>
            <person name="Niehuis O."/>
        </authorList>
    </citation>
    <scope>NUCLEOTIDE SEQUENCE</scope>
    <source>
        <strain evidence="2">GBR_01_08_01A</strain>
    </source>
</reference>
<sequence>MAKRRSSNKRSSRYNRSSVGSVALNPNSEVYSEGEPFWWNNLTSNANPNLVKYNAMNETSKYLDSGSQTEFSNSTNTWWKELDSSDSDVSNNLPKTQSNEQPDATAKTTKTTISDSDKESSPRSTQKRKIKIRGKSKRSKSNAFLKAIDDSENSESSKLIQESSIAKSINNNTANTKSLEKSDFTEKRMSNKDNNVTTSTDQSHTTDKIMKLKPTVFRKRYKEKKENAFENLIKSVEDRHDETEKSGMISTNSVDKLIERSSLSEGNVLNESKERTLQMHSSTKNSFKQPIVNAKISKYDGSYMYHNRSDSTFETESDYISEPLQKESFATDKHTDPIIDSTASKTINSSYVNNKKTKSPKTYNKNKTPLKHMKHTDTLNESNISERSTHSKINSSNRSINVMQQKRITEEDTIKEINDDNPTSQTLLVNEISKVLMNLSHSKHKTANLESDSTKHSVNLSHSKRRKTNPESDDIIITTSFKHNNNTISDSIHDVTKSFANDNLGNVSKMNVSKKQISTVSSHSNTIFSENAIEDMNENEKFREPMSASLLKRTSVHNISNLNKGSFSKDIDETQSKELDISASTSKHKSKTSLFNKENDHIISNLNEESFSKDIDETQPKELDINASTSNYKTKRTTDIVANHDDQNVHDTDQLRHKTVNSVNTGQQRKINEYFTFTSPTLASLTKAKLSQNNQVIKKTKKDEEIKARLEKEKDTVDKGINVYLNKIQESTRLKGKEIIEKIKKHQTEETKKQPKKSKFNKAYLINGKIYKRPKLPRPQPWVTDRFYRHLWKVMAPKCKLLTRVESEKFVKKLSTVVSTIIKSKKYENYKTQLDDLMIQMAHLGIIYTRNDFYDFCYEFLPYDFRVKVVPMINPGNVKNIPYDPEDLHKPLLKE</sequence>
<protein>
    <submittedName>
        <fullName evidence="2">Uncharacterized protein</fullName>
    </submittedName>
</protein>
<feature type="compositionally biased region" description="Polar residues" evidence="1">
    <location>
        <begin position="448"/>
        <end position="461"/>
    </location>
</feature>
<feature type="region of interest" description="Disordered" evidence="1">
    <location>
        <begin position="444"/>
        <end position="470"/>
    </location>
</feature>
<feature type="compositionally biased region" description="Polar residues" evidence="1">
    <location>
        <begin position="89"/>
        <end position="102"/>
    </location>
</feature>
<dbReference type="Proteomes" id="UP001258017">
    <property type="component" value="Unassembled WGS sequence"/>
</dbReference>
<dbReference type="AlphaFoldDB" id="A0AAD9VUY3"/>
<feature type="compositionally biased region" description="Basic and acidic residues" evidence="1">
    <location>
        <begin position="178"/>
        <end position="191"/>
    </location>
</feature>
<name>A0AAD9VUY3_9HYME</name>
<evidence type="ECO:0000256" key="1">
    <source>
        <dbReference type="SAM" id="MobiDB-lite"/>
    </source>
</evidence>
<proteinExistence type="predicted"/>
<feature type="region of interest" description="Disordered" evidence="1">
    <location>
        <begin position="177"/>
        <end position="206"/>
    </location>
</feature>